<name>A0A5R8K9V5_9BACT</name>
<evidence type="ECO:0000256" key="4">
    <source>
        <dbReference type="ARBA" id="ARBA00022839"/>
    </source>
</evidence>
<evidence type="ECO:0000313" key="10">
    <source>
        <dbReference type="Proteomes" id="UP000306196"/>
    </source>
</evidence>
<dbReference type="RefSeq" id="WP_138088012.1">
    <property type="nucleotide sequence ID" value="NZ_VAUV01000016.1"/>
</dbReference>
<reference evidence="9 10" key="1">
    <citation type="submission" date="2019-05" db="EMBL/GenBank/DDBJ databases">
        <title>Verrucobacter flavum gen. nov., sp. nov. a new member of the family Verrucomicrobiaceae.</title>
        <authorList>
            <person name="Szuroczki S."/>
            <person name="Abbaszade G."/>
            <person name="Szabo A."/>
            <person name="Felfoldi T."/>
            <person name="Schumann P."/>
            <person name="Boka K."/>
            <person name="Keki Z."/>
            <person name="Toumi M."/>
            <person name="Toth E."/>
        </authorList>
    </citation>
    <scope>NUCLEOTIDE SEQUENCE [LARGE SCALE GENOMIC DNA]</scope>
    <source>
        <strain evidence="9 10">MG-N-17</strain>
    </source>
</reference>
<dbReference type="GO" id="GO:0005737">
    <property type="term" value="C:cytoplasm"/>
    <property type="evidence" value="ECO:0007669"/>
    <property type="project" value="UniProtKB-SubCell"/>
</dbReference>
<comment type="subunit">
    <text evidence="5">Heterooligomer composed of large and small subunits.</text>
</comment>
<dbReference type="Proteomes" id="UP000306196">
    <property type="component" value="Unassembled WGS sequence"/>
</dbReference>
<comment type="catalytic activity">
    <reaction evidence="5 6">
        <text>Exonucleolytic cleavage in either 5'- to 3'- or 3'- to 5'-direction to yield nucleoside 5'-phosphates.</text>
        <dbReference type="EC" id="3.1.11.6"/>
    </reaction>
</comment>
<evidence type="ECO:0000256" key="2">
    <source>
        <dbReference type="ARBA" id="ARBA00022722"/>
    </source>
</evidence>
<feature type="domain" description="OB-fold nucleic acid binding" evidence="8">
    <location>
        <begin position="6"/>
        <end position="99"/>
    </location>
</feature>
<proteinExistence type="inferred from homology"/>
<evidence type="ECO:0000256" key="1">
    <source>
        <dbReference type="ARBA" id="ARBA00022490"/>
    </source>
</evidence>
<dbReference type="InterPro" id="IPR003753">
    <property type="entry name" value="Exonuc_VII_L"/>
</dbReference>
<dbReference type="NCBIfam" id="TIGR00237">
    <property type="entry name" value="xseA"/>
    <property type="match status" value="1"/>
</dbReference>
<dbReference type="OrthoDB" id="9802795at2"/>
<dbReference type="GO" id="GO:0006308">
    <property type="term" value="P:DNA catabolic process"/>
    <property type="evidence" value="ECO:0007669"/>
    <property type="project" value="UniProtKB-UniRule"/>
</dbReference>
<dbReference type="PANTHER" id="PTHR30008:SF0">
    <property type="entry name" value="EXODEOXYRIBONUCLEASE 7 LARGE SUBUNIT"/>
    <property type="match status" value="1"/>
</dbReference>
<sequence length="447" mass="50365">MTMEALTVSQLTRRIRTLLEESFGEVWVEGEISNLRVQSSGHQYFTLKDESAQVSCVLFRGSAAKLPMPLRDGMQVRVFGEVTVYEQRGNYQIIVREVQPKGLGSLQARFEALKLKLKEEGLFDSEWKKAIPRHPRCVALVTSPTGAAVRDMLNILERRSPWLHVLVFPVRVQGQGSELEIVRALEVLNRAEEYGLPQPDTIVVGRGGGSLEDLWCFNEEVLARAIFASEVPVVSAVGHEIDFTIADFVADLRAPTPSAAAELLAPDGAEMQRHFEALGNRMRTRMETVLERQEREIELLGRGALMREPERLLREAVQQVDDQEESLRTAMEMSWRGFSEKLMERRMVLERHRPEQLLAQAEHRLAFLRQRAESAMRQRVEQTADQYRSMRKLLKSLGPDAVLARGFSVTTDGRGAVVTDPEALRSGDMVVTKLAKGSFSSVVTRKG</sequence>
<dbReference type="EC" id="3.1.11.6" evidence="5"/>
<evidence type="ECO:0000259" key="7">
    <source>
        <dbReference type="Pfam" id="PF02601"/>
    </source>
</evidence>
<keyword evidence="2 5" id="KW-0540">Nuclease</keyword>
<evidence type="ECO:0000259" key="8">
    <source>
        <dbReference type="Pfam" id="PF13742"/>
    </source>
</evidence>
<evidence type="ECO:0000256" key="3">
    <source>
        <dbReference type="ARBA" id="ARBA00022801"/>
    </source>
</evidence>
<keyword evidence="3 5" id="KW-0378">Hydrolase</keyword>
<protein>
    <recommendedName>
        <fullName evidence="5">Exodeoxyribonuclease 7 large subunit</fullName>
        <ecNumber evidence="5">3.1.11.6</ecNumber>
    </recommendedName>
    <alternativeName>
        <fullName evidence="5">Exodeoxyribonuclease VII large subunit</fullName>
        <shortName evidence="5">Exonuclease VII large subunit</shortName>
    </alternativeName>
</protein>
<keyword evidence="4 5" id="KW-0269">Exonuclease</keyword>
<gene>
    <name evidence="5" type="primary">xseA</name>
    <name evidence="9" type="ORF">FEM03_19670</name>
</gene>
<comment type="caution">
    <text evidence="9">The sequence shown here is derived from an EMBL/GenBank/DDBJ whole genome shotgun (WGS) entry which is preliminary data.</text>
</comment>
<dbReference type="InterPro" id="IPR020579">
    <property type="entry name" value="Exonuc_VII_lsu_C"/>
</dbReference>
<dbReference type="AlphaFoldDB" id="A0A5R8K9V5"/>
<organism evidence="9 10">
    <name type="scientific">Phragmitibacter flavus</name>
    <dbReference type="NCBI Taxonomy" id="2576071"/>
    <lineage>
        <taxon>Bacteria</taxon>
        <taxon>Pseudomonadati</taxon>
        <taxon>Verrucomicrobiota</taxon>
        <taxon>Verrucomicrobiia</taxon>
        <taxon>Verrucomicrobiales</taxon>
        <taxon>Verrucomicrobiaceae</taxon>
        <taxon>Phragmitibacter</taxon>
    </lineage>
</organism>
<feature type="domain" description="Exonuclease VII large subunit C-terminal" evidence="7">
    <location>
        <begin position="122"/>
        <end position="440"/>
    </location>
</feature>
<comment type="similarity">
    <text evidence="5 6">Belongs to the XseA family.</text>
</comment>
<comment type="subcellular location">
    <subcellularLocation>
        <location evidence="5 6">Cytoplasm</location>
    </subcellularLocation>
</comment>
<dbReference type="InterPro" id="IPR025824">
    <property type="entry name" value="OB-fold_nuc-bd_dom"/>
</dbReference>
<dbReference type="Pfam" id="PF13742">
    <property type="entry name" value="tRNA_anti_2"/>
    <property type="match status" value="1"/>
</dbReference>
<evidence type="ECO:0000256" key="5">
    <source>
        <dbReference type="HAMAP-Rule" id="MF_00378"/>
    </source>
</evidence>
<comment type="function">
    <text evidence="5">Bidirectionally degrades single-stranded DNA into large acid-insoluble oligonucleotides, which are then degraded further into small acid-soluble oligonucleotides.</text>
</comment>
<accession>A0A5R8K9V5</accession>
<dbReference type="Gene3D" id="2.40.50.1010">
    <property type="match status" value="1"/>
</dbReference>
<evidence type="ECO:0000313" key="9">
    <source>
        <dbReference type="EMBL" id="TLD69088.1"/>
    </source>
</evidence>
<dbReference type="CDD" id="cd04489">
    <property type="entry name" value="ExoVII_LU_OBF"/>
    <property type="match status" value="1"/>
</dbReference>
<dbReference type="GO" id="GO:0008855">
    <property type="term" value="F:exodeoxyribonuclease VII activity"/>
    <property type="evidence" value="ECO:0007669"/>
    <property type="project" value="UniProtKB-UniRule"/>
</dbReference>
<dbReference type="EMBL" id="VAUV01000016">
    <property type="protein sequence ID" value="TLD69088.1"/>
    <property type="molecule type" value="Genomic_DNA"/>
</dbReference>
<dbReference type="GO" id="GO:0003676">
    <property type="term" value="F:nucleic acid binding"/>
    <property type="evidence" value="ECO:0007669"/>
    <property type="project" value="InterPro"/>
</dbReference>
<dbReference type="GO" id="GO:0009318">
    <property type="term" value="C:exodeoxyribonuclease VII complex"/>
    <property type="evidence" value="ECO:0007669"/>
    <property type="project" value="UniProtKB-UniRule"/>
</dbReference>
<keyword evidence="10" id="KW-1185">Reference proteome</keyword>
<keyword evidence="1 5" id="KW-0963">Cytoplasm</keyword>
<evidence type="ECO:0000256" key="6">
    <source>
        <dbReference type="RuleBase" id="RU004355"/>
    </source>
</evidence>
<dbReference type="PANTHER" id="PTHR30008">
    <property type="entry name" value="EXODEOXYRIBONUCLEASE 7 LARGE SUBUNIT"/>
    <property type="match status" value="1"/>
</dbReference>
<dbReference type="Pfam" id="PF02601">
    <property type="entry name" value="Exonuc_VII_L"/>
    <property type="match status" value="1"/>
</dbReference>
<dbReference type="HAMAP" id="MF_00378">
    <property type="entry name" value="Exonuc_7_L"/>
    <property type="match status" value="1"/>
</dbReference>